<evidence type="ECO:0000313" key="8">
    <source>
        <dbReference type="Proteomes" id="UP001055153"/>
    </source>
</evidence>
<accession>A0ABQ4SN14</accession>
<keyword evidence="2" id="KW-0963">Cytoplasm</keyword>
<reference evidence="7" key="2">
    <citation type="submission" date="2021-08" db="EMBL/GenBank/DDBJ databases">
        <authorList>
            <person name="Tani A."/>
            <person name="Ola A."/>
            <person name="Ogura Y."/>
            <person name="Katsura K."/>
            <person name="Hayashi T."/>
        </authorList>
    </citation>
    <scope>NUCLEOTIDE SEQUENCE</scope>
    <source>
        <strain evidence="7">DSM 17168</strain>
    </source>
</reference>
<evidence type="ECO:0000256" key="3">
    <source>
        <dbReference type="ARBA" id="ARBA00023015"/>
    </source>
</evidence>
<name>A0ABQ4SN14_9HYPH</name>
<dbReference type="InterPro" id="IPR011789">
    <property type="entry name" value="CueR"/>
</dbReference>
<keyword evidence="3" id="KW-0805">Transcription regulation</keyword>
<evidence type="ECO:0000259" key="6">
    <source>
        <dbReference type="PROSITE" id="PS50937"/>
    </source>
</evidence>
<evidence type="ECO:0000256" key="4">
    <source>
        <dbReference type="ARBA" id="ARBA00023125"/>
    </source>
</evidence>
<keyword evidence="4" id="KW-0238">DNA-binding</keyword>
<dbReference type="RefSeq" id="WP_238242063.1">
    <property type="nucleotide sequence ID" value="NZ_BPQQ01000143.1"/>
</dbReference>
<comment type="subcellular location">
    <subcellularLocation>
        <location evidence="1">Cytoplasm</location>
    </subcellularLocation>
</comment>
<dbReference type="PANTHER" id="PTHR30204:SF94">
    <property type="entry name" value="HEAVY METAL-DEPENDENT TRANSCRIPTIONAL REGULATOR HI_0293-RELATED"/>
    <property type="match status" value="1"/>
</dbReference>
<sequence>MNIGQAAQASGISAKMIRYYESIGLVPPAGRRGSGYRDYGPADLHRLGFIRRARDLGFSVERIRLLLELWSDQGRSNAEVKVIALTHINELEGRAQQLQEMAGALRTLANACDGDGRPDCPIIQGLEAGEAPACHGAPPARQ</sequence>
<dbReference type="CDD" id="cd01108">
    <property type="entry name" value="HTH_CueR"/>
    <property type="match status" value="1"/>
</dbReference>
<protein>
    <submittedName>
        <fullName evidence="7">HTH-type transcriptional regulator HmrR</fullName>
    </submittedName>
</protein>
<comment type="caution">
    <text evidence="7">The sequence shown here is derived from an EMBL/GenBank/DDBJ whole genome shotgun (WGS) entry which is preliminary data.</text>
</comment>
<dbReference type="PROSITE" id="PS50937">
    <property type="entry name" value="HTH_MERR_2"/>
    <property type="match status" value="1"/>
</dbReference>
<dbReference type="Gene3D" id="1.10.1660.10">
    <property type="match status" value="1"/>
</dbReference>
<dbReference type="PRINTS" id="PR00040">
    <property type="entry name" value="HTHMERR"/>
</dbReference>
<gene>
    <name evidence="7" type="primary">hmrR_5</name>
    <name evidence="7" type="ORF">GMJLKIPL_6586</name>
</gene>
<dbReference type="InterPro" id="IPR000551">
    <property type="entry name" value="MerR-type_HTH_dom"/>
</dbReference>
<dbReference type="SUPFAM" id="SSF46955">
    <property type="entry name" value="Putative DNA-binding domain"/>
    <property type="match status" value="1"/>
</dbReference>
<evidence type="ECO:0000256" key="1">
    <source>
        <dbReference type="ARBA" id="ARBA00004496"/>
    </source>
</evidence>
<keyword evidence="5" id="KW-0804">Transcription</keyword>
<evidence type="ECO:0000256" key="2">
    <source>
        <dbReference type="ARBA" id="ARBA00022490"/>
    </source>
</evidence>
<dbReference type="PROSITE" id="PS00552">
    <property type="entry name" value="HTH_MERR_1"/>
    <property type="match status" value="1"/>
</dbReference>
<dbReference type="Proteomes" id="UP001055153">
    <property type="component" value="Unassembled WGS sequence"/>
</dbReference>
<dbReference type="SMART" id="SM00422">
    <property type="entry name" value="HTH_MERR"/>
    <property type="match status" value="1"/>
</dbReference>
<dbReference type="InterPro" id="IPR015358">
    <property type="entry name" value="Tscrpt_reg_MerR_DNA-bd"/>
</dbReference>
<proteinExistence type="predicted"/>
<feature type="domain" description="HTH merR-type" evidence="6">
    <location>
        <begin position="1"/>
        <end position="69"/>
    </location>
</feature>
<dbReference type="InterPro" id="IPR047057">
    <property type="entry name" value="MerR_fam"/>
</dbReference>
<dbReference type="PANTHER" id="PTHR30204">
    <property type="entry name" value="REDOX-CYCLING DRUG-SENSING TRANSCRIPTIONAL ACTIVATOR SOXR"/>
    <property type="match status" value="1"/>
</dbReference>
<dbReference type="Pfam" id="PF00376">
    <property type="entry name" value="MerR"/>
    <property type="match status" value="1"/>
</dbReference>
<evidence type="ECO:0000256" key="5">
    <source>
        <dbReference type="ARBA" id="ARBA00023163"/>
    </source>
</evidence>
<dbReference type="NCBIfam" id="TIGR02044">
    <property type="entry name" value="CueR"/>
    <property type="match status" value="1"/>
</dbReference>
<dbReference type="InterPro" id="IPR009061">
    <property type="entry name" value="DNA-bd_dom_put_sf"/>
</dbReference>
<keyword evidence="8" id="KW-1185">Reference proteome</keyword>
<evidence type="ECO:0000313" key="7">
    <source>
        <dbReference type="EMBL" id="GJE04622.1"/>
    </source>
</evidence>
<organism evidence="7 8">
    <name type="scientific">Methylobacterium isbiliense</name>
    <dbReference type="NCBI Taxonomy" id="315478"/>
    <lineage>
        <taxon>Bacteria</taxon>
        <taxon>Pseudomonadati</taxon>
        <taxon>Pseudomonadota</taxon>
        <taxon>Alphaproteobacteria</taxon>
        <taxon>Hyphomicrobiales</taxon>
        <taxon>Methylobacteriaceae</taxon>
        <taxon>Methylobacterium</taxon>
    </lineage>
</organism>
<dbReference type="Pfam" id="PF09278">
    <property type="entry name" value="MerR-DNA-bind"/>
    <property type="match status" value="1"/>
</dbReference>
<dbReference type="EMBL" id="BPQQ01000143">
    <property type="protein sequence ID" value="GJE04622.1"/>
    <property type="molecule type" value="Genomic_DNA"/>
</dbReference>
<reference evidence="7" key="1">
    <citation type="journal article" date="2021" name="Front. Microbiol.">
        <title>Comprehensive Comparative Genomics and Phenotyping of Methylobacterium Species.</title>
        <authorList>
            <person name="Alessa O."/>
            <person name="Ogura Y."/>
            <person name="Fujitani Y."/>
            <person name="Takami H."/>
            <person name="Hayashi T."/>
            <person name="Sahin N."/>
            <person name="Tani A."/>
        </authorList>
    </citation>
    <scope>NUCLEOTIDE SEQUENCE</scope>
    <source>
        <strain evidence="7">DSM 17168</strain>
    </source>
</reference>